<evidence type="ECO:0000313" key="2">
    <source>
        <dbReference type="EMBL" id="CUO90917.1"/>
    </source>
</evidence>
<feature type="transmembrane region" description="Helical" evidence="1">
    <location>
        <begin position="90"/>
        <end position="112"/>
    </location>
</feature>
<name>A0A174IZ98_9CLOT</name>
<reference evidence="2 3" key="1">
    <citation type="submission" date="2015-09" db="EMBL/GenBank/DDBJ databases">
        <authorList>
            <consortium name="Pathogen Informatics"/>
        </authorList>
    </citation>
    <scope>NUCLEOTIDE SEQUENCE [LARGE SCALE GENOMIC DNA]</scope>
    <source>
        <strain evidence="2 3">2789STDY5834856</strain>
    </source>
</reference>
<feature type="transmembrane region" description="Helical" evidence="1">
    <location>
        <begin position="50"/>
        <end position="78"/>
    </location>
</feature>
<dbReference type="OrthoDB" id="2657646at2"/>
<dbReference type="AlphaFoldDB" id="A0A174IZ98"/>
<keyword evidence="1" id="KW-1133">Transmembrane helix</keyword>
<evidence type="ECO:0000256" key="1">
    <source>
        <dbReference type="SAM" id="Phobius"/>
    </source>
</evidence>
<dbReference type="Proteomes" id="UP000095594">
    <property type="component" value="Unassembled WGS sequence"/>
</dbReference>
<accession>A0A174IZ98</accession>
<organism evidence="2 3">
    <name type="scientific">Clostridium disporicum</name>
    <dbReference type="NCBI Taxonomy" id="84024"/>
    <lineage>
        <taxon>Bacteria</taxon>
        <taxon>Bacillati</taxon>
        <taxon>Bacillota</taxon>
        <taxon>Clostridia</taxon>
        <taxon>Eubacteriales</taxon>
        <taxon>Clostridiaceae</taxon>
        <taxon>Clostridium</taxon>
    </lineage>
</organism>
<proteinExistence type="predicted"/>
<protein>
    <submittedName>
        <fullName evidence="2">Uncharacterized protein</fullName>
    </submittedName>
</protein>
<keyword evidence="1" id="KW-0812">Transmembrane</keyword>
<dbReference type="EMBL" id="CYZX01000019">
    <property type="protein sequence ID" value="CUO90917.1"/>
    <property type="molecule type" value="Genomic_DNA"/>
</dbReference>
<evidence type="ECO:0000313" key="3">
    <source>
        <dbReference type="Proteomes" id="UP000095594"/>
    </source>
</evidence>
<dbReference type="RefSeq" id="WP_055267172.1">
    <property type="nucleotide sequence ID" value="NZ_CABIXQ010000019.1"/>
</dbReference>
<gene>
    <name evidence="2" type="ORF">ERS852471_02581</name>
</gene>
<sequence>MNRQVYCEKCLEVIEEKEDLVILNGKPYHYNCYEKELKEEKKKTLMKRFVTWRFINSGLIANIQAVLVIALGVILYLFGGNFADEENCHIWGTIIIAIALIVRMYGFLSFEIKAKRVGRKSRILQSKDSVLQIVKIEAVDLLKVAGLVAFIAVVWNLISSVLM</sequence>
<keyword evidence="1" id="KW-0472">Membrane</keyword>
<feature type="transmembrane region" description="Helical" evidence="1">
    <location>
        <begin position="133"/>
        <end position="158"/>
    </location>
</feature>